<dbReference type="EMBL" id="CP137641">
    <property type="protein sequence ID" value="WOX56452.1"/>
    <property type="molecule type" value="Genomic_DNA"/>
</dbReference>
<proteinExistence type="predicted"/>
<accession>A0ABD8AAC9</accession>
<feature type="domain" description="DUF5714" evidence="1">
    <location>
        <begin position="44"/>
        <end position="218"/>
    </location>
</feature>
<name>A0ABD8AAC9_9EURY</name>
<gene>
    <name evidence="2" type="ORF">R6Y95_03735</name>
</gene>
<evidence type="ECO:0000313" key="2">
    <source>
        <dbReference type="EMBL" id="WOX56452.1"/>
    </source>
</evidence>
<sequence>MDQEKACTACRKNLVPREKGPEKAPQGEDTLSGADRALSNLDLIEQVCRTTTLEDPLAIACRIMQRPQISLHGPEHHFLVPAVLIAAYYNHRGSPEKKDPALRQARKRAEAVQPAFCGTHGTCGAAIGTGIFMSLITHSGPLKKEEWSLSNQMTARSLTAIAVSGGPRCCKRDSWLAIGEAVKFLAEKCDIHLPVTEHIACEYATINQDCTGYECPFYPGEETGA</sequence>
<evidence type="ECO:0000313" key="3">
    <source>
        <dbReference type="Proteomes" id="UP001626603"/>
    </source>
</evidence>
<organism evidence="2 3">
    <name type="scientific">Methanoculleus palmolei</name>
    <dbReference type="NCBI Taxonomy" id="72612"/>
    <lineage>
        <taxon>Archaea</taxon>
        <taxon>Methanobacteriati</taxon>
        <taxon>Methanobacteriota</taxon>
        <taxon>Stenosarchaea group</taxon>
        <taxon>Methanomicrobia</taxon>
        <taxon>Methanomicrobiales</taxon>
        <taxon>Methanomicrobiaceae</taxon>
        <taxon>Methanoculleus</taxon>
    </lineage>
</organism>
<dbReference type="Proteomes" id="UP001626603">
    <property type="component" value="Chromosome"/>
</dbReference>
<dbReference type="AlphaFoldDB" id="A0ABD8AAC9"/>
<reference evidence="2 3" key="1">
    <citation type="submission" date="2023-10" db="EMBL/GenBank/DDBJ databases">
        <title>The complete genome sequence of Methanoculleus palmolei DSM 4273.</title>
        <authorList>
            <person name="Lai S.-J."/>
            <person name="You Y.-T."/>
            <person name="Chen S.-C."/>
        </authorList>
    </citation>
    <scope>NUCLEOTIDE SEQUENCE [LARGE SCALE GENOMIC DNA]</scope>
    <source>
        <strain evidence="2 3">DSM 4273</strain>
    </source>
</reference>
<keyword evidence="3" id="KW-1185">Reference proteome</keyword>
<evidence type="ECO:0000259" key="1">
    <source>
        <dbReference type="Pfam" id="PF18978"/>
    </source>
</evidence>
<dbReference type="InterPro" id="IPR043768">
    <property type="entry name" value="DUF5714"/>
</dbReference>
<protein>
    <submittedName>
        <fullName evidence="2">DUF5714 domain-containing protein</fullName>
    </submittedName>
</protein>
<dbReference type="Pfam" id="PF18978">
    <property type="entry name" value="DUF5714"/>
    <property type="match status" value="1"/>
</dbReference>